<keyword evidence="4 12" id="KW-0378">Hydrolase</keyword>
<feature type="domain" description="Glycosyl hydrolase family 63 N-terminal" evidence="14">
    <location>
        <begin position="15"/>
        <end position="226"/>
    </location>
</feature>
<dbReference type="GO" id="GO:0009311">
    <property type="term" value="P:oligosaccharide metabolic process"/>
    <property type="evidence" value="ECO:0007669"/>
    <property type="project" value="UniProtKB-UniRule"/>
</dbReference>
<name>A0A9P6DY34_9AGAM</name>
<comment type="function">
    <text evidence="12">Cleaves the distal alpha 1,2-linked glucose residue from the Glc(3)Man(9)GlcNAc(2) oligosaccharide precursor.</text>
</comment>
<evidence type="ECO:0000256" key="9">
    <source>
        <dbReference type="ARBA" id="ARBA00023180"/>
    </source>
</evidence>
<keyword evidence="6" id="KW-0735">Signal-anchor</keyword>
<dbReference type="GO" id="GO:0006487">
    <property type="term" value="P:protein N-linked glycosylation"/>
    <property type="evidence" value="ECO:0007669"/>
    <property type="project" value="UniProtKB-UniRule"/>
</dbReference>
<dbReference type="Gene3D" id="1.50.10.10">
    <property type="match status" value="1"/>
</dbReference>
<keyword evidence="16" id="KW-1185">Reference proteome</keyword>
<keyword evidence="3" id="KW-0812">Transmembrane</keyword>
<dbReference type="InterPro" id="IPR031335">
    <property type="entry name" value="Glyco_hydro_63_C"/>
</dbReference>
<dbReference type="InterPro" id="IPR004888">
    <property type="entry name" value="Glycoside_hydrolase_63"/>
</dbReference>
<keyword evidence="8" id="KW-0472">Membrane</keyword>
<dbReference type="InterPro" id="IPR031631">
    <property type="entry name" value="Glyco_hydro_63N"/>
</dbReference>
<dbReference type="PANTHER" id="PTHR10412">
    <property type="entry name" value="MANNOSYL-OLIGOSACCHARIDE GLUCOSIDASE"/>
    <property type="match status" value="1"/>
</dbReference>
<evidence type="ECO:0000313" key="16">
    <source>
        <dbReference type="Proteomes" id="UP000886523"/>
    </source>
</evidence>
<organism evidence="15 16">
    <name type="scientific">Hydnum rufescens UP504</name>
    <dbReference type="NCBI Taxonomy" id="1448309"/>
    <lineage>
        <taxon>Eukaryota</taxon>
        <taxon>Fungi</taxon>
        <taxon>Dikarya</taxon>
        <taxon>Basidiomycota</taxon>
        <taxon>Agaricomycotina</taxon>
        <taxon>Agaricomycetes</taxon>
        <taxon>Cantharellales</taxon>
        <taxon>Hydnaceae</taxon>
        <taxon>Hydnum</taxon>
    </lineage>
</organism>
<keyword evidence="5 12" id="KW-0256">Endoplasmic reticulum</keyword>
<keyword evidence="10 12" id="KW-0326">Glycosidase</keyword>
<keyword evidence="9" id="KW-0325">Glycoprotein</keyword>
<gene>
    <name evidence="15" type="ORF">BS47DRAFT_1376519</name>
</gene>
<evidence type="ECO:0000256" key="5">
    <source>
        <dbReference type="ARBA" id="ARBA00022824"/>
    </source>
</evidence>
<evidence type="ECO:0000313" key="15">
    <source>
        <dbReference type="EMBL" id="KAF9514510.1"/>
    </source>
</evidence>
<dbReference type="AlphaFoldDB" id="A0A9P6DY34"/>
<evidence type="ECO:0000259" key="13">
    <source>
        <dbReference type="Pfam" id="PF03200"/>
    </source>
</evidence>
<comment type="caution">
    <text evidence="15">The sequence shown here is derived from an EMBL/GenBank/DDBJ whole genome shotgun (WGS) entry which is preliminary data.</text>
</comment>
<keyword evidence="7" id="KW-1133">Transmembrane helix</keyword>
<evidence type="ECO:0000259" key="14">
    <source>
        <dbReference type="Pfam" id="PF16923"/>
    </source>
</evidence>
<dbReference type="Gene3D" id="2.70.98.110">
    <property type="entry name" value="Glycosyl hydrolase family 63, N-terminal domain"/>
    <property type="match status" value="1"/>
</dbReference>
<protein>
    <recommendedName>
        <fullName evidence="11 12">Mannosyl-oligosaccharide glucosidase</fullName>
        <ecNumber evidence="11 12">3.2.1.106</ecNumber>
    </recommendedName>
</protein>
<dbReference type="InterPro" id="IPR038518">
    <property type="entry name" value="Glyco_hydro_63N_sf"/>
</dbReference>
<reference evidence="15" key="1">
    <citation type="journal article" date="2020" name="Nat. Commun.">
        <title>Large-scale genome sequencing of mycorrhizal fungi provides insights into the early evolution of symbiotic traits.</title>
        <authorList>
            <person name="Miyauchi S."/>
            <person name="Kiss E."/>
            <person name="Kuo A."/>
            <person name="Drula E."/>
            <person name="Kohler A."/>
            <person name="Sanchez-Garcia M."/>
            <person name="Morin E."/>
            <person name="Andreopoulos B."/>
            <person name="Barry K.W."/>
            <person name="Bonito G."/>
            <person name="Buee M."/>
            <person name="Carver A."/>
            <person name="Chen C."/>
            <person name="Cichocki N."/>
            <person name="Clum A."/>
            <person name="Culley D."/>
            <person name="Crous P.W."/>
            <person name="Fauchery L."/>
            <person name="Girlanda M."/>
            <person name="Hayes R.D."/>
            <person name="Keri Z."/>
            <person name="LaButti K."/>
            <person name="Lipzen A."/>
            <person name="Lombard V."/>
            <person name="Magnuson J."/>
            <person name="Maillard F."/>
            <person name="Murat C."/>
            <person name="Nolan M."/>
            <person name="Ohm R.A."/>
            <person name="Pangilinan J."/>
            <person name="Pereira M.F."/>
            <person name="Perotto S."/>
            <person name="Peter M."/>
            <person name="Pfister S."/>
            <person name="Riley R."/>
            <person name="Sitrit Y."/>
            <person name="Stielow J.B."/>
            <person name="Szollosi G."/>
            <person name="Zifcakova L."/>
            <person name="Stursova M."/>
            <person name="Spatafora J.W."/>
            <person name="Tedersoo L."/>
            <person name="Vaario L.M."/>
            <person name="Yamada A."/>
            <person name="Yan M."/>
            <person name="Wang P."/>
            <person name="Xu J."/>
            <person name="Bruns T."/>
            <person name="Baldrian P."/>
            <person name="Vilgalys R."/>
            <person name="Dunand C."/>
            <person name="Henrissat B."/>
            <person name="Grigoriev I.V."/>
            <person name="Hibbett D."/>
            <person name="Nagy L.G."/>
            <person name="Martin F.M."/>
        </authorList>
    </citation>
    <scope>NUCLEOTIDE SEQUENCE</scope>
    <source>
        <strain evidence="15">UP504</strain>
    </source>
</reference>
<feature type="domain" description="Glycosyl hydrolase family 63 C-terminal" evidence="13">
    <location>
        <begin position="270"/>
        <end position="765"/>
    </location>
</feature>
<dbReference type="GO" id="GO:0005789">
    <property type="term" value="C:endoplasmic reticulum membrane"/>
    <property type="evidence" value="ECO:0007669"/>
    <property type="project" value="UniProtKB-SubCell"/>
</dbReference>
<evidence type="ECO:0000256" key="3">
    <source>
        <dbReference type="ARBA" id="ARBA00022692"/>
    </source>
</evidence>
<evidence type="ECO:0000256" key="7">
    <source>
        <dbReference type="ARBA" id="ARBA00022989"/>
    </source>
</evidence>
<evidence type="ECO:0000256" key="6">
    <source>
        <dbReference type="ARBA" id="ARBA00022968"/>
    </source>
</evidence>
<evidence type="ECO:0000256" key="2">
    <source>
        <dbReference type="ARBA" id="ARBA00010833"/>
    </source>
</evidence>
<comment type="subcellular location">
    <subcellularLocation>
        <location evidence="1 12">Endoplasmic reticulum membrane</location>
        <topology evidence="1 12">Single-pass type II membrane protein</topology>
    </subcellularLocation>
</comment>
<dbReference type="EC" id="3.2.1.106" evidence="11 12"/>
<evidence type="ECO:0000256" key="1">
    <source>
        <dbReference type="ARBA" id="ARBA00004648"/>
    </source>
</evidence>
<evidence type="ECO:0000256" key="8">
    <source>
        <dbReference type="ARBA" id="ARBA00023136"/>
    </source>
</evidence>
<comment type="similarity">
    <text evidence="2 12">Belongs to the glycosyl hydrolase 63 family.</text>
</comment>
<evidence type="ECO:0000256" key="12">
    <source>
        <dbReference type="RuleBase" id="RU368089"/>
    </source>
</evidence>
<dbReference type="InterPro" id="IPR008928">
    <property type="entry name" value="6-hairpin_glycosidase_sf"/>
</dbReference>
<dbReference type="SUPFAM" id="SSF48208">
    <property type="entry name" value="Six-hairpin glycosidases"/>
    <property type="match status" value="1"/>
</dbReference>
<dbReference type="GO" id="GO:0004573">
    <property type="term" value="F:Glc3Man9GlcNAc2 oligosaccharide glucosidase activity"/>
    <property type="evidence" value="ECO:0007669"/>
    <property type="project" value="UniProtKB-UniRule"/>
</dbReference>
<dbReference type="InterPro" id="IPR012341">
    <property type="entry name" value="6hp_glycosidase-like_sf"/>
</dbReference>
<dbReference type="OrthoDB" id="410058at2759"/>
<dbReference type="PANTHER" id="PTHR10412:SF11">
    <property type="entry name" value="MANNOSYL-OLIGOSACCHARIDE GLUCOSIDASE"/>
    <property type="match status" value="1"/>
</dbReference>
<evidence type="ECO:0000256" key="11">
    <source>
        <dbReference type="ARBA" id="ARBA00038888"/>
    </source>
</evidence>
<sequence length="782" mass="88436">MGIGEAYESNVDDKSLLWGTYRPNLYFGLRPRLPHTLMTGLMWHGLQDWQSFSRPRHACDQGDGLQGYTWTEHDLRNGGIQVLNDTQNNVQITTEWLKVPGKPLQLGLPSKTSVYFYFAMDGVGGLELENEEDDYGIEGTVNLSGTAPEIGDFSIRIQDGPDVTPISQGPQAAKFASKIGKTSFVGLPVGGGDAWKARDIILRTIVQAIRPMLEGYKLDDLPEPAFLLTLPNEVYGGSNFIAIQKAFEGPFSFDIYYDSASVKQRLDAEGLTRGIDAFRHTFTRRFLETFPLPPSTPNSLIEFSKSMTSNLLGGIGYFYGSSIVDASILHEWDDEESLETGETNQDEPTLIEPRGLLTATPSRSFFPRGFYWDEGFHLLIVGAWDNDLSLEILKEWIDLIDEDGWVGREQILGEEARSKVPKEFQTQYPTYANPPTLAMAVTAFIERLRASPSPFDEQLGVTPGAAQQPLSPSPHNRRLIDHSAASDYLRTIYPALRRHYHWFRRTQGGQIKQWGRHARSRTEAYRWRGRTVDHVLTSGLDDYPRATPPHVGELHLDLISWMAFFTRTMRGIAEFAGETDDEAEFREIEVGILQNIEDLHWSEESSMYCDASINEDEESYHVCHKGYISLFPFLLGLLTPDSPHLGAILDLVRSPDELWSPYGIRSLSASHPLFGQGENYWRGPIWVQMNYLALSALYKTYIPQSGPYQQQARQIYDELRQNIIGNVFKEYERTGYVWEQYDALTGEGKRSHPFTGWTSLVTLIQEDAADGMSIVPVMSEKY</sequence>
<dbReference type="Proteomes" id="UP000886523">
    <property type="component" value="Unassembled WGS sequence"/>
</dbReference>
<dbReference type="Pfam" id="PF16923">
    <property type="entry name" value="Glyco_hydro_63N"/>
    <property type="match status" value="1"/>
</dbReference>
<accession>A0A9P6DY34</accession>
<proteinExistence type="inferred from homology"/>
<comment type="catalytic activity">
    <reaction evidence="12">
        <text>N(4)-(alpha-D-Glc-(1-&gt;2)-alpha-D-Glc-(1-&gt;3)-alpha-D-Glc-(1-&gt;3)-alpha-D-Man-(1-&gt;2)-alpha-D-Man-(1-&gt;2)-alpha-D-Man-(1-&gt;3)-[alpha-D-Man-(1-&gt;2)-alpha-D-Man-(1-&gt;3)-[alpha-D-Man-(1-&gt;2)-alpha-D-Man-(1-&gt;6)]-alpha-D-Man-(1-&gt;6)]-beta-D-Man-(1-&gt;4)-beta-D-GlcNAc-(1-&gt;4)-beta-D-GlcNAc)-L-asparaginyl-[protein] + H2O = N(4)-(alpha-D-Glc-(1-&gt;3)-alpha-D-Glc-(1-&gt;3)-alpha-D-Man-(1-&gt;2)-alpha-D-Man-(1-&gt;2)-alpha-D-Man-(1-&gt;3)-[alpha-D-Man-(1-&gt;2)-alpha-D-Man-(1-&gt;3)-[alpha-D-Man-(1-&gt;2)-alpha-D-Man-(1-&gt;6)]-alpha-D-Man-(1-&gt;6)]-beta-D-Man-(1-&gt;4)-beta-D-GlcNAc-(1-&gt;4)-beta-D-GlcNAc)-L-asparaginyl-[protein] + beta-D-glucose</text>
        <dbReference type="Rhea" id="RHEA:55988"/>
        <dbReference type="Rhea" id="RHEA-COMP:12806"/>
        <dbReference type="Rhea" id="RHEA-COMP:14355"/>
        <dbReference type="ChEBI" id="CHEBI:15377"/>
        <dbReference type="ChEBI" id="CHEBI:15903"/>
        <dbReference type="ChEBI" id="CHEBI:59082"/>
        <dbReference type="ChEBI" id="CHEBI:132537"/>
        <dbReference type="EC" id="3.2.1.106"/>
    </reaction>
</comment>
<evidence type="ECO:0000256" key="10">
    <source>
        <dbReference type="ARBA" id="ARBA00023295"/>
    </source>
</evidence>
<dbReference type="EMBL" id="MU128960">
    <property type="protein sequence ID" value="KAF9514510.1"/>
    <property type="molecule type" value="Genomic_DNA"/>
</dbReference>
<dbReference type="Pfam" id="PF03200">
    <property type="entry name" value="Glyco_hydro_63"/>
    <property type="match status" value="1"/>
</dbReference>
<evidence type="ECO:0000256" key="4">
    <source>
        <dbReference type="ARBA" id="ARBA00022801"/>
    </source>
</evidence>